<dbReference type="EMBL" id="CAADFC020000031">
    <property type="protein sequence ID" value="VIO78765.1"/>
    <property type="molecule type" value="Genomic_DNA"/>
</dbReference>
<feature type="transmembrane region" description="Helical" evidence="2">
    <location>
        <begin position="291"/>
        <end position="314"/>
    </location>
</feature>
<feature type="transmembrane region" description="Helical" evidence="2">
    <location>
        <begin position="410"/>
        <end position="430"/>
    </location>
</feature>
<keyword evidence="2" id="KW-0472">Membrane</keyword>
<feature type="transmembrane region" description="Helical" evidence="2">
    <location>
        <begin position="374"/>
        <end position="398"/>
    </location>
</feature>
<dbReference type="InterPro" id="IPR002528">
    <property type="entry name" value="MATE_fam"/>
</dbReference>
<feature type="transmembrane region" description="Helical" evidence="2">
    <location>
        <begin position="436"/>
        <end position="458"/>
    </location>
</feature>
<dbReference type="Pfam" id="PF01554">
    <property type="entry name" value="MatE"/>
    <property type="match status" value="2"/>
</dbReference>
<proteinExistence type="predicted"/>
<name>A0A508TVP1_9BRAD</name>
<dbReference type="GO" id="GO:0005886">
    <property type="term" value="C:plasma membrane"/>
    <property type="evidence" value="ECO:0007669"/>
    <property type="project" value="TreeGrafter"/>
</dbReference>
<feature type="transmembrane region" description="Helical" evidence="2">
    <location>
        <begin position="178"/>
        <end position="198"/>
    </location>
</feature>
<evidence type="ECO:0000256" key="1">
    <source>
        <dbReference type="ARBA" id="ARBA00022448"/>
    </source>
</evidence>
<keyword evidence="1" id="KW-0813">Transport</keyword>
<dbReference type="PANTHER" id="PTHR43298:SF2">
    <property type="entry name" value="FMN_FAD EXPORTER YEEO-RELATED"/>
    <property type="match status" value="1"/>
</dbReference>
<keyword evidence="4" id="KW-1185">Reference proteome</keyword>
<dbReference type="OrthoDB" id="9780160at2"/>
<feature type="transmembrane region" description="Helical" evidence="2">
    <location>
        <begin position="73"/>
        <end position="98"/>
    </location>
</feature>
<protein>
    <submittedName>
        <fullName evidence="3">Multidrug resistance protein NorM</fullName>
    </submittedName>
</protein>
<sequence length="488" mass="52188">MDKMAKMNQATASRAKVKKASSHFALELNEITKLALPMVLIQLGQVAMTATDLAFIGRIGADSLAAAAVVIRLYFVGLTVGMGLLAAIAPIAAQAFVVDNLRVVRGSVRMGLWTTLPLSLPILVISLRSDQILLAFGQAPDIARLAQQYLFGLAWGVMPALWFTAIRTFMGAVNRPKPALWITLAAIPVNAFLVYLLVFGKFGVPRLELFGAGIATTIVNYGTFLAGVWITMMYRPFHGYHVLAHLWRFDWPLMRQLIVIGTPISIAGLMECGVSSALTLLMGVIGTRALVAHQIAFQVAAILFAIPCGISMAASVRVARAVSRNDGSGIKRAGLAAMLLGIVIVTMLTAVVIAARFYIAKLFLGESVDDADAIVALAAHLLLVGASAFIAATMYSIALGSLRGLKDTRVPLVFAGIAFWLIGVSLSYVLGLTGGLGGIGVWMGLSIGTTVYAALLILRFQLLASRFVLQSRYFPQGYNVVRPQRLNL</sequence>
<feature type="transmembrane region" description="Helical" evidence="2">
    <location>
        <begin position="149"/>
        <end position="166"/>
    </location>
</feature>
<gene>
    <name evidence="3" type="primary">norM_2</name>
    <name evidence="3" type="ORF">CI1B_74390</name>
</gene>
<dbReference type="AlphaFoldDB" id="A0A508TVP1"/>
<feature type="transmembrane region" description="Helical" evidence="2">
    <location>
        <begin position="335"/>
        <end position="359"/>
    </location>
</feature>
<keyword evidence="2" id="KW-1133">Transmembrane helix</keyword>
<dbReference type="InterPro" id="IPR050222">
    <property type="entry name" value="MATE_MdtK"/>
</dbReference>
<feature type="transmembrane region" description="Helical" evidence="2">
    <location>
        <begin position="257"/>
        <end position="285"/>
    </location>
</feature>
<reference evidence="3" key="1">
    <citation type="submission" date="2019-02" db="EMBL/GenBank/DDBJ databases">
        <authorList>
            <person name="Pothier F.J."/>
        </authorList>
    </citation>
    <scope>NUCLEOTIDE SEQUENCE</scope>
    <source>
        <strain evidence="3">CI-1B</strain>
    </source>
</reference>
<organism evidence="3 4">
    <name type="scientific">Bradyrhizobium ivorense</name>
    <dbReference type="NCBI Taxonomy" id="2511166"/>
    <lineage>
        <taxon>Bacteria</taxon>
        <taxon>Pseudomonadati</taxon>
        <taxon>Pseudomonadota</taxon>
        <taxon>Alphaproteobacteria</taxon>
        <taxon>Hyphomicrobiales</taxon>
        <taxon>Nitrobacteraceae</taxon>
        <taxon>Bradyrhizobium</taxon>
    </lineage>
</organism>
<feature type="transmembrane region" description="Helical" evidence="2">
    <location>
        <begin position="218"/>
        <end position="237"/>
    </location>
</feature>
<feature type="transmembrane region" description="Helical" evidence="2">
    <location>
        <begin position="110"/>
        <end position="129"/>
    </location>
</feature>
<dbReference type="GO" id="GO:0042910">
    <property type="term" value="F:xenobiotic transmembrane transporter activity"/>
    <property type="evidence" value="ECO:0007669"/>
    <property type="project" value="InterPro"/>
</dbReference>
<dbReference type="PANTHER" id="PTHR43298">
    <property type="entry name" value="MULTIDRUG RESISTANCE PROTEIN NORM-RELATED"/>
    <property type="match status" value="1"/>
</dbReference>
<accession>A0A508TVP1</accession>
<dbReference type="Proteomes" id="UP000328092">
    <property type="component" value="Unassembled WGS sequence"/>
</dbReference>
<comment type="caution">
    <text evidence="3">The sequence shown here is derived from an EMBL/GenBank/DDBJ whole genome shotgun (WGS) entry which is preliminary data.</text>
</comment>
<evidence type="ECO:0000256" key="2">
    <source>
        <dbReference type="SAM" id="Phobius"/>
    </source>
</evidence>
<evidence type="ECO:0000313" key="4">
    <source>
        <dbReference type="Proteomes" id="UP000328092"/>
    </source>
</evidence>
<dbReference type="CDD" id="cd13131">
    <property type="entry name" value="MATE_NorM_like"/>
    <property type="match status" value="1"/>
</dbReference>
<keyword evidence="2" id="KW-0812">Transmembrane</keyword>
<dbReference type="NCBIfam" id="TIGR00797">
    <property type="entry name" value="matE"/>
    <property type="match status" value="1"/>
</dbReference>
<evidence type="ECO:0000313" key="3">
    <source>
        <dbReference type="EMBL" id="VIO78765.1"/>
    </source>
</evidence>
<dbReference type="GO" id="GO:0015297">
    <property type="term" value="F:antiporter activity"/>
    <property type="evidence" value="ECO:0007669"/>
    <property type="project" value="InterPro"/>
</dbReference>